<evidence type="ECO:0000313" key="2">
    <source>
        <dbReference type="Proteomes" id="UP001168821"/>
    </source>
</evidence>
<keyword evidence="2" id="KW-1185">Reference proteome</keyword>
<accession>A0AA38MB53</accession>
<reference evidence="1" key="1">
    <citation type="journal article" date="2023" name="G3 (Bethesda)">
        <title>Whole genome assemblies of Zophobas morio and Tenebrio molitor.</title>
        <authorList>
            <person name="Kaur S."/>
            <person name="Stinson S.A."/>
            <person name="diCenzo G.C."/>
        </authorList>
    </citation>
    <scope>NUCLEOTIDE SEQUENCE</scope>
    <source>
        <strain evidence="1">QUZm001</strain>
    </source>
</reference>
<organism evidence="1 2">
    <name type="scientific">Zophobas morio</name>
    <dbReference type="NCBI Taxonomy" id="2755281"/>
    <lineage>
        <taxon>Eukaryota</taxon>
        <taxon>Metazoa</taxon>
        <taxon>Ecdysozoa</taxon>
        <taxon>Arthropoda</taxon>
        <taxon>Hexapoda</taxon>
        <taxon>Insecta</taxon>
        <taxon>Pterygota</taxon>
        <taxon>Neoptera</taxon>
        <taxon>Endopterygota</taxon>
        <taxon>Coleoptera</taxon>
        <taxon>Polyphaga</taxon>
        <taxon>Cucujiformia</taxon>
        <taxon>Tenebrionidae</taxon>
        <taxon>Zophobas</taxon>
    </lineage>
</organism>
<sequence>MAPKMVHSNFHIDQEVDEYVKEKFETLVDRQIQKILLKLKGKSEVFQQEELPKMAIHELLDRKEIVKLTQKQAQRQLKVMLSV</sequence>
<protein>
    <submittedName>
        <fullName evidence="1">Uncharacterized protein</fullName>
    </submittedName>
</protein>
<dbReference type="EMBL" id="JALNTZ010000006">
    <property type="protein sequence ID" value="KAJ3649462.1"/>
    <property type="molecule type" value="Genomic_DNA"/>
</dbReference>
<proteinExistence type="predicted"/>
<name>A0AA38MB53_9CUCU</name>
<gene>
    <name evidence="1" type="ORF">Zmor_021203</name>
</gene>
<comment type="caution">
    <text evidence="1">The sequence shown here is derived from an EMBL/GenBank/DDBJ whole genome shotgun (WGS) entry which is preliminary data.</text>
</comment>
<dbReference type="AlphaFoldDB" id="A0AA38MB53"/>
<evidence type="ECO:0000313" key="1">
    <source>
        <dbReference type="EMBL" id="KAJ3649462.1"/>
    </source>
</evidence>
<dbReference type="Proteomes" id="UP001168821">
    <property type="component" value="Unassembled WGS sequence"/>
</dbReference>